<feature type="compositionally biased region" description="Basic and acidic residues" evidence="10">
    <location>
        <begin position="615"/>
        <end position="627"/>
    </location>
</feature>
<dbReference type="AlphaFoldDB" id="A0AA43QMB2"/>
<dbReference type="InterPro" id="IPR020059">
    <property type="entry name" value="Glu/Gln-tRNA-synth_Ib_codon-bd"/>
</dbReference>
<dbReference type="Pfam" id="PF03950">
    <property type="entry name" value="tRNA-synt_1c_C"/>
    <property type="match status" value="1"/>
</dbReference>
<keyword evidence="4 9" id="KW-0547">Nucleotide-binding</keyword>
<evidence type="ECO:0000259" key="11">
    <source>
        <dbReference type="Pfam" id="PF00749"/>
    </source>
</evidence>
<feature type="compositionally biased region" description="Basic residues" evidence="10">
    <location>
        <begin position="202"/>
        <end position="213"/>
    </location>
</feature>
<dbReference type="EC" id="6.1.1.18" evidence="2"/>
<evidence type="ECO:0000259" key="12">
    <source>
        <dbReference type="Pfam" id="PF03950"/>
    </source>
</evidence>
<feature type="domain" description="Glutamyl/glutaminyl-tRNA synthetase class Ib catalytic" evidence="11">
    <location>
        <begin position="88"/>
        <end position="427"/>
    </location>
</feature>
<dbReference type="Gene3D" id="2.40.240.10">
    <property type="entry name" value="Ribosomal Protein L25, Chain P"/>
    <property type="match status" value="2"/>
</dbReference>
<comment type="caution">
    <text evidence="13">The sequence shown here is derived from an EMBL/GenBank/DDBJ whole genome shotgun (WGS) entry which is preliminary data.</text>
</comment>
<evidence type="ECO:0000256" key="3">
    <source>
        <dbReference type="ARBA" id="ARBA00022598"/>
    </source>
</evidence>
<evidence type="ECO:0000256" key="1">
    <source>
        <dbReference type="ARBA" id="ARBA00005594"/>
    </source>
</evidence>
<evidence type="ECO:0000256" key="2">
    <source>
        <dbReference type="ARBA" id="ARBA00012836"/>
    </source>
</evidence>
<evidence type="ECO:0000313" key="13">
    <source>
        <dbReference type="EMBL" id="MDI1488229.1"/>
    </source>
</evidence>
<dbReference type="PANTHER" id="PTHR43097">
    <property type="entry name" value="GLUTAMINE-TRNA LIGASE"/>
    <property type="match status" value="1"/>
</dbReference>
<dbReference type="InterPro" id="IPR020058">
    <property type="entry name" value="Glu/Gln-tRNA-synth_Ib_cat-dom"/>
</dbReference>
<dbReference type="InterPro" id="IPR011035">
    <property type="entry name" value="Ribosomal_bL25/Gln-tRNA_synth"/>
</dbReference>
<dbReference type="PRINTS" id="PR00987">
    <property type="entry name" value="TRNASYNTHGLU"/>
</dbReference>
<dbReference type="GO" id="GO:0005524">
    <property type="term" value="F:ATP binding"/>
    <property type="evidence" value="ECO:0007669"/>
    <property type="project" value="UniProtKB-KW"/>
</dbReference>
<comment type="similarity">
    <text evidence="1 9">Belongs to the class-I aminoacyl-tRNA synthetase family.</text>
</comment>
<evidence type="ECO:0000256" key="7">
    <source>
        <dbReference type="ARBA" id="ARBA00023146"/>
    </source>
</evidence>
<dbReference type="EMBL" id="JAPUFD010000007">
    <property type="protein sequence ID" value="MDI1488229.1"/>
    <property type="molecule type" value="Genomic_DNA"/>
</dbReference>
<dbReference type="PANTHER" id="PTHR43097:SF4">
    <property type="entry name" value="GLUTAMINE--TRNA LIGASE"/>
    <property type="match status" value="1"/>
</dbReference>
<dbReference type="Pfam" id="PF00749">
    <property type="entry name" value="tRNA-synt_1c"/>
    <property type="match status" value="1"/>
</dbReference>
<feature type="region of interest" description="Disordered" evidence="10">
    <location>
        <begin position="194"/>
        <end position="214"/>
    </location>
</feature>
<gene>
    <name evidence="13" type="ORF">OHK93_007503</name>
</gene>
<keyword evidence="14" id="KW-1185">Reference proteome</keyword>
<feature type="region of interest" description="Disordered" evidence="10">
    <location>
        <begin position="1"/>
        <end position="69"/>
    </location>
</feature>
<dbReference type="GO" id="GO:0004819">
    <property type="term" value="F:glutamine-tRNA ligase activity"/>
    <property type="evidence" value="ECO:0007669"/>
    <property type="project" value="UniProtKB-EC"/>
</dbReference>
<keyword evidence="3 9" id="KW-0436">Ligase</keyword>
<dbReference type="InterPro" id="IPR020056">
    <property type="entry name" value="Rbsml_bL25/Gln-tRNA_synth_N"/>
</dbReference>
<evidence type="ECO:0000256" key="6">
    <source>
        <dbReference type="ARBA" id="ARBA00022917"/>
    </source>
</evidence>
<organism evidence="13 14">
    <name type="scientific">Ramalina farinacea</name>
    <dbReference type="NCBI Taxonomy" id="258253"/>
    <lineage>
        <taxon>Eukaryota</taxon>
        <taxon>Fungi</taxon>
        <taxon>Dikarya</taxon>
        <taxon>Ascomycota</taxon>
        <taxon>Pezizomycotina</taxon>
        <taxon>Lecanoromycetes</taxon>
        <taxon>OSLEUM clade</taxon>
        <taxon>Lecanoromycetidae</taxon>
        <taxon>Lecanorales</taxon>
        <taxon>Lecanorineae</taxon>
        <taxon>Ramalinaceae</taxon>
        <taxon>Ramalina</taxon>
    </lineage>
</organism>
<evidence type="ECO:0000256" key="10">
    <source>
        <dbReference type="SAM" id="MobiDB-lite"/>
    </source>
</evidence>
<evidence type="ECO:0000313" key="14">
    <source>
        <dbReference type="Proteomes" id="UP001161017"/>
    </source>
</evidence>
<dbReference type="InterPro" id="IPR001412">
    <property type="entry name" value="aa-tRNA-synth_I_CS"/>
</dbReference>
<dbReference type="FunFam" id="2.40.240.10:FF:000007">
    <property type="entry name" value="Glutamine--tRNA ligase"/>
    <property type="match status" value="1"/>
</dbReference>
<dbReference type="Gene3D" id="3.40.50.620">
    <property type="entry name" value="HUPs"/>
    <property type="match status" value="1"/>
</dbReference>
<dbReference type="GO" id="GO:0005829">
    <property type="term" value="C:cytosol"/>
    <property type="evidence" value="ECO:0007669"/>
    <property type="project" value="TreeGrafter"/>
</dbReference>
<keyword evidence="7 9" id="KW-0030">Aminoacyl-tRNA synthetase</keyword>
<dbReference type="SUPFAM" id="SSF50715">
    <property type="entry name" value="Ribosomal protein L25-like"/>
    <property type="match status" value="1"/>
</dbReference>
<feature type="compositionally biased region" description="Basic and acidic residues" evidence="10">
    <location>
        <begin position="37"/>
        <end position="47"/>
    </location>
</feature>
<evidence type="ECO:0000256" key="8">
    <source>
        <dbReference type="ARBA" id="ARBA00048270"/>
    </source>
</evidence>
<evidence type="ECO:0000256" key="9">
    <source>
        <dbReference type="RuleBase" id="RU363037"/>
    </source>
</evidence>
<evidence type="ECO:0000256" key="5">
    <source>
        <dbReference type="ARBA" id="ARBA00022840"/>
    </source>
</evidence>
<dbReference type="Proteomes" id="UP001161017">
    <property type="component" value="Unassembled WGS sequence"/>
</dbReference>
<accession>A0AA43QMB2</accession>
<dbReference type="PROSITE" id="PS00178">
    <property type="entry name" value="AA_TRNA_LIGASE_I"/>
    <property type="match status" value="1"/>
</dbReference>
<dbReference type="InterPro" id="IPR000924">
    <property type="entry name" value="Glu/Gln-tRNA-synth"/>
</dbReference>
<dbReference type="InterPro" id="IPR050132">
    <property type="entry name" value="Gln/Glu-tRNA_Ligase"/>
</dbReference>
<sequence length="683" mass="76675">MESETPQALESELAKTEQSSNGTTLPDRTKQSKPKKEKAPKAKKEPSAPKNPAKNKQKPEAKPSPTDPDAMFKVGFLADVYNERPVEKVVTRFPPEPNGYLHIGHSKAIAINFGFANYHGGECYLRLDDTNPEEEESVYEKSIIDTVRWLGFKPKSVTYSSDHFQRLYKLAEKLIEIEKAYVCYCTKDEINDQRGGTDTKAKKPRYACPHSKRSAHDNLSDFRAMRDGKYKPNQAALRMKQDLEDGNPQMWDLIAYRIPKRTARAPEDGDGDDDVPANTDGLEPAYAKPHYRTGNTWKLYPSYDFCHCLCDSFEGITHSLCTVEFEQSRVSYEWLNNQLVEFQPMQREYGRLSVTGTITSKRKIKKLINSGIVTGYDDPRLYTLIALRRRGIPPGAILSFVNELGVTKATAVIQTKRFEASVRRYLETTVPRLMLVLDPLKVIIDDLPDDHCEMVDLPFAKDPEVGSHTVPFTKVVYIERSDFREMDSPDFFRLVPGKTVGLMKAPFPITATTVDKDPETGIVSAVHARYEKPAEGTAPKKPKGWIHWVGVSSTHSSPIKAKVRIINSLFQSDNPGALDDVVADVNPDSESYYPNALMETGFEEIRRRAPWPAEAGEKASAEEEASSKEGLGNSGKDDIPVLGPETVRFQGMRMGYFCVDKDTTGEQVVLNRIVSLKEDSGKD</sequence>
<keyword evidence="5 9" id="KW-0067">ATP-binding</keyword>
<name>A0AA43QMB2_9LECA</name>
<protein>
    <recommendedName>
        <fullName evidence="2">glutamine--tRNA ligase</fullName>
        <ecNumber evidence="2">6.1.1.18</ecNumber>
    </recommendedName>
</protein>
<feature type="compositionally biased region" description="Polar residues" evidence="10">
    <location>
        <begin position="16"/>
        <end position="26"/>
    </location>
</feature>
<proteinExistence type="inferred from homology"/>
<evidence type="ECO:0000256" key="4">
    <source>
        <dbReference type="ARBA" id="ARBA00022741"/>
    </source>
</evidence>
<dbReference type="GO" id="GO:0006425">
    <property type="term" value="P:glutaminyl-tRNA aminoacylation"/>
    <property type="evidence" value="ECO:0007669"/>
    <property type="project" value="TreeGrafter"/>
</dbReference>
<dbReference type="SUPFAM" id="SSF52374">
    <property type="entry name" value="Nucleotidylyl transferase"/>
    <property type="match status" value="1"/>
</dbReference>
<reference evidence="13" key="1">
    <citation type="journal article" date="2023" name="Genome Biol. Evol.">
        <title>First Whole Genome Sequence and Flow Cytometry Genome Size Data for the Lichen-Forming Fungus Ramalina farinacea (Ascomycota).</title>
        <authorList>
            <person name="Llewellyn T."/>
            <person name="Mian S."/>
            <person name="Hill R."/>
            <person name="Leitch I.J."/>
            <person name="Gaya E."/>
        </authorList>
    </citation>
    <scope>NUCLEOTIDE SEQUENCE</scope>
    <source>
        <strain evidence="13">LIQ254RAFAR</strain>
    </source>
</reference>
<keyword evidence="6 9" id="KW-0648">Protein biosynthesis</keyword>
<dbReference type="FunFam" id="3.40.50.620:FF:000037">
    <property type="entry name" value="Glutamine--tRNA ligase cytoplasmic"/>
    <property type="match status" value="2"/>
</dbReference>
<feature type="region of interest" description="Disordered" evidence="10">
    <location>
        <begin position="613"/>
        <end position="643"/>
    </location>
</feature>
<dbReference type="InterPro" id="IPR014729">
    <property type="entry name" value="Rossmann-like_a/b/a_fold"/>
</dbReference>
<comment type="catalytic activity">
    <reaction evidence="8">
        <text>tRNA(Gln) + L-glutamine + ATP = L-glutaminyl-tRNA(Gln) + AMP + diphosphate</text>
        <dbReference type="Rhea" id="RHEA:20121"/>
        <dbReference type="Rhea" id="RHEA-COMP:9662"/>
        <dbReference type="Rhea" id="RHEA-COMP:9681"/>
        <dbReference type="ChEBI" id="CHEBI:30616"/>
        <dbReference type="ChEBI" id="CHEBI:33019"/>
        <dbReference type="ChEBI" id="CHEBI:58359"/>
        <dbReference type="ChEBI" id="CHEBI:78442"/>
        <dbReference type="ChEBI" id="CHEBI:78521"/>
        <dbReference type="ChEBI" id="CHEBI:456215"/>
        <dbReference type="EC" id="6.1.1.18"/>
    </reaction>
</comment>
<feature type="domain" description="Glutamyl/glutaminyl-tRNA synthetase class Ib anti-codon binding" evidence="12">
    <location>
        <begin position="431"/>
        <end position="531"/>
    </location>
</feature>